<dbReference type="GO" id="GO:0005634">
    <property type="term" value="C:nucleus"/>
    <property type="evidence" value="ECO:0007669"/>
    <property type="project" value="UniProtKB-SubCell"/>
</dbReference>
<keyword evidence="5" id="KW-0804">Transcription</keyword>
<dbReference type="InterPro" id="IPR002344">
    <property type="entry name" value="Lupus_La"/>
</dbReference>
<evidence type="ECO:0000256" key="2">
    <source>
        <dbReference type="ARBA" id="ARBA00008680"/>
    </source>
</evidence>
<evidence type="ECO:0000256" key="1">
    <source>
        <dbReference type="ARBA" id="ARBA00004123"/>
    </source>
</evidence>
<dbReference type="InterPro" id="IPR012677">
    <property type="entry name" value="Nucleotide-bd_a/b_plait_sf"/>
</dbReference>
<dbReference type="OrthoDB" id="439993at2759"/>
<keyword evidence="3 7" id="KW-0694">RNA-binding</keyword>
<evidence type="ECO:0000256" key="7">
    <source>
        <dbReference type="PROSITE-ProRule" id="PRU00332"/>
    </source>
</evidence>
<dbReference type="Pfam" id="PF08777">
    <property type="entry name" value="RRM_3"/>
    <property type="match status" value="1"/>
</dbReference>
<feature type="region of interest" description="Disordered" evidence="8">
    <location>
        <begin position="315"/>
        <end position="350"/>
    </location>
</feature>
<dbReference type="InterPro" id="IPR036390">
    <property type="entry name" value="WH_DNA-bd_sf"/>
</dbReference>
<dbReference type="PROSITE" id="PS51939">
    <property type="entry name" value="XRRM"/>
    <property type="match status" value="1"/>
</dbReference>
<dbReference type="PROSITE" id="PS50102">
    <property type="entry name" value="RRM"/>
    <property type="match status" value="1"/>
</dbReference>
<dbReference type="InterPro" id="IPR036388">
    <property type="entry name" value="WH-like_DNA-bd_sf"/>
</dbReference>
<dbReference type="GO" id="GO:0003723">
    <property type="term" value="F:RNA binding"/>
    <property type="evidence" value="ECO:0007669"/>
    <property type="project" value="UniProtKB-UniRule"/>
</dbReference>
<comment type="subcellular location">
    <subcellularLocation>
        <location evidence="1">Nucleus</location>
    </subcellularLocation>
</comment>
<reference evidence="13" key="1">
    <citation type="submission" date="2017-01" db="EMBL/GenBank/DDBJ databases">
        <title>Comparative genomics of anhydrobiosis in the tardigrade Hypsibius dujardini.</title>
        <authorList>
            <person name="Yoshida Y."/>
            <person name="Koutsovoulos G."/>
            <person name="Laetsch D."/>
            <person name="Stevens L."/>
            <person name="Kumar S."/>
            <person name="Horikawa D."/>
            <person name="Ishino K."/>
            <person name="Komine S."/>
            <person name="Tomita M."/>
            <person name="Blaxter M."/>
            <person name="Arakawa K."/>
        </authorList>
    </citation>
    <scope>NUCLEOTIDE SEQUENCE [LARGE SCALE GENOMIC DNA]</scope>
    <source>
        <strain evidence="13">Z151</strain>
    </source>
</reference>
<dbReference type="PROSITE" id="PS50961">
    <property type="entry name" value="HTH_LA"/>
    <property type="match status" value="1"/>
</dbReference>
<dbReference type="InterPro" id="IPR000504">
    <property type="entry name" value="RRM_dom"/>
</dbReference>
<feature type="compositionally biased region" description="Acidic residues" evidence="8">
    <location>
        <begin position="315"/>
        <end position="328"/>
    </location>
</feature>
<proteinExistence type="inferred from homology"/>
<protein>
    <submittedName>
        <fullName evidence="12">La-related protein 7</fullName>
    </submittedName>
</protein>
<dbReference type="InterPro" id="IPR006630">
    <property type="entry name" value="La_HTH"/>
</dbReference>
<comment type="caution">
    <text evidence="12">The sequence shown here is derived from an EMBL/GenBank/DDBJ whole genome shotgun (WGS) entry which is preliminary data.</text>
</comment>
<dbReference type="GO" id="GO:0006396">
    <property type="term" value="P:RNA processing"/>
    <property type="evidence" value="ECO:0007669"/>
    <property type="project" value="InterPro"/>
</dbReference>
<dbReference type="InterPro" id="IPR045180">
    <property type="entry name" value="La_dom_prot"/>
</dbReference>
<feature type="region of interest" description="Disordered" evidence="8">
    <location>
        <begin position="201"/>
        <end position="238"/>
    </location>
</feature>
<feature type="domain" description="RRM" evidence="9">
    <location>
        <begin position="108"/>
        <end position="169"/>
    </location>
</feature>
<dbReference type="SUPFAM" id="SSF54928">
    <property type="entry name" value="RNA-binding domain, RBD"/>
    <property type="match status" value="1"/>
</dbReference>
<dbReference type="GO" id="GO:1990904">
    <property type="term" value="C:ribonucleoprotein complex"/>
    <property type="evidence" value="ECO:0007669"/>
    <property type="project" value="UniProtKB-UniRule"/>
</dbReference>
<dbReference type="EMBL" id="MTYJ01000003">
    <property type="protein sequence ID" value="OQV25184.1"/>
    <property type="molecule type" value="Genomic_DNA"/>
</dbReference>
<feature type="domain" description="HTH La-type RNA-binding" evidence="10">
    <location>
        <begin position="12"/>
        <end position="103"/>
    </location>
</feature>
<evidence type="ECO:0000256" key="5">
    <source>
        <dbReference type="ARBA" id="ARBA00023163"/>
    </source>
</evidence>
<evidence type="ECO:0000259" key="11">
    <source>
        <dbReference type="PROSITE" id="PS51939"/>
    </source>
</evidence>
<evidence type="ECO:0000256" key="4">
    <source>
        <dbReference type="ARBA" id="ARBA00023015"/>
    </source>
</evidence>
<evidence type="ECO:0000256" key="6">
    <source>
        <dbReference type="ARBA" id="ARBA00023242"/>
    </source>
</evidence>
<comment type="similarity">
    <text evidence="2">Belongs to the LARP7 family.</text>
</comment>
<evidence type="ECO:0000256" key="8">
    <source>
        <dbReference type="SAM" id="MobiDB-lite"/>
    </source>
</evidence>
<dbReference type="Gene3D" id="1.10.10.10">
    <property type="entry name" value="Winged helix-like DNA-binding domain superfamily/Winged helix DNA-binding domain"/>
    <property type="match status" value="1"/>
</dbReference>
<feature type="domain" description="XRRM" evidence="11">
    <location>
        <begin position="357"/>
        <end position="469"/>
    </location>
</feature>
<name>A0A1W0XCI7_HYPEX</name>
<dbReference type="PANTHER" id="PTHR22792">
    <property type="entry name" value="LUPUS LA PROTEIN-RELATED"/>
    <property type="match status" value="1"/>
</dbReference>
<keyword evidence="6" id="KW-0539">Nucleus</keyword>
<keyword evidence="4" id="KW-0805">Transcription regulation</keyword>
<sequence>MQQAASTSSTKGRKKANLLGKIRLLLEFYFGDANLNKDRFLQEKLKASEEGYIPIATLLTFNKLRTLTTDENVVREAIKGTSVLVLSSDGAQVKRATPFHQSGPVDEKTLHVENLPEHADVDWVKGKFSAFGLVQYVSLPRYKSLKIKGFAFVEFGEEEAVARAIQYFNPATNPTSDAFEKEAALPVIPAVTVADFDEEELSAQHGHKRKRDEVMDEEDPRPTSADPHSSAATASESAKKLPITSAVTAKHAHVAFSPELLPLNVISKVEWLRLRKRYLDLQKASYRALKEKLKILSVLDEPTADLNGLDGMEAELASDDDQDMAEEAEQAKTRRPRRQKPQTQPRAATPPFVPTLEFLADVIIHVKLNKPAEDKKKIIADFRVIPHVAFVDVTSETEALVRLDAATAVEEAMVALQAKSPDVSLRLLAGEEEKTYWKKIQADMERVQKNRRGKAKVRGDTDILERVDKSVEQVARTHIKF</sequence>
<gene>
    <name evidence="12" type="ORF">BV898_00873</name>
</gene>
<evidence type="ECO:0000259" key="10">
    <source>
        <dbReference type="PROSITE" id="PS50961"/>
    </source>
</evidence>
<dbReference type="PRINTS" id="PR00302">
    <property type="entry name" value="LUPUSLA"/>
</dbReference>
<dbReference type="SUPFAM" id="SSF46785">
    <property type="entry name" value="Winged helix' DNA-binding domain"/>
    <property type="match status" value="1"/>
</dbReference>
<keyword evidence="13" id="KW-1185">Reference proteome</keyword>
<dbReference type="AlphaFoldDB" id="A0A1W0XCI7"/>
<evidence type="ECO:0000259" key="9">
    <source>
        <dbReference type="PROSITE" id="PS50102"/>
    </source>
</evidence>
<dbReference type="Proteomes" id="UP000192578">
    <property type="component" value="Unassembled WGS sequence"/>
</dbReference>
<dbReference type="SMART" id="SM00715">
    <property type="entry name" value="LA"/>
    <property type="match status" value="1"/>
</dbReference>
<dbReference type="CDD" id="cd07323">
    <property type="entry name" value="LAM"/>
    <property type="match status" value="1"/>
</dbReference>
<evidence type="ECO:0000256" key="3">
    <source>
        <dbReference type="ARBA" id="ARBA00022884"/>
    </source>
</evidence>
<dbReference type="Gene3D" id="3.30.70.330">
    <property type="match status" value="2"/>
</dbReference>
<evidence type="ECO:0000313" key="12">
    <source>
        <dbReference type="EMBL" id="OQV25184.1"/>
    </source>
</evidence>
<dbReference type="SMART" id="SM00360">
    <property type="entry name" value="RRM"/>
    <property type="match status" value="1"/>
</dbReference>
<evidence type="ECO:0000313" key="13">
    <source>
        <dbReference type="Proteomes" id="UP000192578"/>
    </source>
</evidence>
<accession>A0A1W0XCI7</accession>
<organism evidence="12 13">
    <name type="scientific">Hypsibius exemplaris</name>
    <name type="common">Freshwater tardigrade</name>
    <dbReference type="NCBI Taxonomy" id="2072580"/>
    <lineage>
        <taxon>Eukaryota</taxon>
        <taxon>Metazoa</taxon>
        <taxon>Ecdysozoa</taxon>
        <taxon>Tardigrada</taxon>
        <taxon>Eutardigrada</taxon>
        <taxon>Parachela</taxon>
        <taxon>Hypsibioidea</taxon>
        <taxon>Hypsibiidae</taxon>
        <taxon>Hypsibius</taxon>
    </lineage>
</organism>
<dbReference type="InterPro" id="IPR035979">
    <property type="entry name" value="RBD_domain_sf"/>
</dbReference>
<dbReference type="InterPro" id="IPR014886">
    <property type="entry name" value="La_xRRM"/>
</dbReference>
<dbReference type="Pfam" id="PF05383">
    <property type="entry name" value="La"/>
    <property type="match status" value="1"/>
</dbReference>
<dbReference type="PANTHER" id="PTHR22792:SF62">
    <property type="entry name" value="LA-RELATED PROTEIN 7"/>
    <property type="match status" value="1"/>
</dbReference>
<dbReference type="Pfam" id="PF00076">
    <property type="entry name" value="RRM_1"/>
    <property type="match status" value="1"/>
</dbReference>